<reference evidence="1" key="1">
    <citation type="submission" date="2019-12" db="EMBL/GenBank/DDBJ databases">
        <title>Genome sequencing and annotation of Brassica cretica.</title>
        <authorList>
            <person name="Studholme D.J."/>
            <person name="Sarris P.F."/>
        </authorList>
    </citation>
    <scope>NUCLEOTIDE SEQUENCE</scope>
    <source>
        <strain evidence="1">PFS-102/07</strain>
        <tissue evidence="1">Leaf</tissue>
    </source>
</reference>
<sequence>MNFPKGFWWFCYACFTLSKRKVALKRKWRATSCYRSGKVTLRGRAQRVHGVAPVGSLPCTTRPMITLITSFELQTHPIPKNSMWKKDNQPPMAYKSAATSARRSGRSLWVLGATSGSRCGTSLPACSSCLKSTQTRATSGCRYADLALEMERLRVVALGGRSGSIFALQNDEMASDLVRSLW</sequence>
<gene>
    <name evidence="1" type="ORF">F2Q70_00013015</name>
</gene>
<proteinExistence type="predicted"/>
<protein>
    <submittedName>
        <fullName evidence="1">Uncharacterized protein</fullName>
    </submittedName>
</protein>
<organism evidence="1">
    <name type="scientific">Brassica cretica</name>
    <name type="common">Mustard</name>
    <dbReference type="NCBI Taxonomy" id="69181"/>
    <lineage>
        <taxon>Eukaryota</taxon>
        <taxon>Viridiplantae</taxon>
        <taxon>Streptophyta</taxon>
        <taxon>Embryophyta</taxon>
        <taxon>Tracheophyta</taxon>
        <taxon>Spermatophyta</taxon>
        <taxon>Magnoliopsida</taxon>
        <taxon>eudicotyledons</taxon>
        <taxon>Gunneridae</taxon>
        <taxon>Pentapetalae</taxon>
        <taxon>rosids</taxon>
        <taxon>malvids</taxon>
        <taxon>Brassicales</taxon>
        <taxon>Brassicaceae</taxon>
        <taxon>Brassiceae</taxon>
        <taxon>Brassica</taxon>
    </lineage>
</organism>
<dbReference type="EMBL" id="QGKY02000089">
    <property type="protein sequence ID" value="KAF2610624.1"/>
    <property type="molecule type" value="Genomic_DNA"/>
</dbReference>
<comment type="caution">
    <text evidence="1">The sequence shown here is derived from an EMBL/GenBank/DDBJ whole genome shotgun (WGS) entry which is preliminary data.</text>
</comment>
<name>A0A8S9LSN7_BRACR</name>
<dbReference type="AlphaFoldDB" id="A0A8S9LSN7"/>
<accession>A0A8S9LSN7</accession>
<evidence type="ECO:0000313" key="1">
    <source>
        <dbReference type="EMBL" id="KAF2610624.1"/>
    </source>
</evidence>